<protein>
    <submittedName>
        <fullName evidence="1">Uncharacterized protein</fullName>
    </submittedName>
</protein>
<organism evidence="1 2">
    <name type="scientific">Fumia xinanensis</name>
    <dbReference type="NCBI Taxonomy" id="2763659"/>
    <lineage>
        <taxon>Bacteria</taxon>
        <taxon>Bacillati</taxon>
        <taxon>Bacillota</taxon>
        <taxon>Clostridia</taxon>
        <taxon>Eubacteriales</taxon>
        <taxon>Oscillospiraceae</taxon>
        <taxon>Fumia</taxon>
    </lineage>
</organism>
<keyword evidence="2" id="KW-1185">Reference proteome</keyword>
<sequence length="291" mass="33918">MPMVAHKSPYTLLISEDDMPLNPRKESDNLGKMVCWHSHYQLGDQHKFDEPRDFLTQILFQTYASNAKTIYDFIKAGKAADAKFQYNRSNREWELWENIGLASSDWYKTSSYPASLKGGDIPCWFLDDCLSALKNFEMISLLEQSGQIVLMPLYLYDHSGITMSTSPFSCPWDSGQVGWIYADRDMMEKEYGVVTPEVIKQVQTVLENEVETYDYYLTDQCYGFQLFEGDVEIDSCWGFLGDIRSLQNNLKEYMPEGFENIVENLQYESDNFDIEEYIHELKDTDELEYAR</sequence>
<dbReference type="Proteomes" id="UP000610760">
    <property type="component" value="Unassembled WGS sequence"/>
</dbReference>
<dbReference type="EMBL" id="JACRSV010000004">
    <property type="protein sequence ID" value="MBC8560779.1"/>
    <property type="molecule type" value="Genomic_DNA"/>
</dbReference>
<evidence type="ECO:0000313" key="2">
    <source>
        <dbReference type="Proteomes" id="UP000610760"/>
    </source>
</evidence>
<dbReference type="AlphaFoldDB" id="A0A926E326"/>
<dbReference type="RefSeq" id="WP_249296061.1">
    <property type="nucleotide sequence ID" value="NZ_JACRSV010000004.1"/>
</dbReference>
<name>A0A926E326_9FIRM</name>
<comment type="caution">
    <text evidence="1">The sequence shown here is derived from an EMBL/GenBank/DDBJ whole genome shotgun (WGS) entry which is preliminary data.</text>
</comment>
<gene>
    <name evidence="1" type="ORF">H8710_11960</name>
</gene>
<accession>A0A926E326</accession>
<proteinExistence type="predicted"/>
<reference evidence="1" key="1">
    <citation type="submission" date="2020-08" db="EMBL/GenBank/DDBJ databases">
        <title>Genome public.</title>
        <authorList>
            <person name="Liu C."/>
            <person name="Sun Q."/>
        </authorList>
    </citation>
    <scope>NUCLEOTIDE SEQUENCE</scope>
    <source>
        <strain evidence="1">NSJ-33</strain>
    </source>
</reference>
<evidence type="ECO:0000313" key="1">
    <source>
        <dbReference type="EMBL" id="MBC8560779.1"/>
    </source>
</evidence>